<accession>A0A1M2WXX6</accession>
<name>A0A1M2WXX6_ENTFC</name>
<reference evidence="1 2" key="1">
    <citation type="submission" date="2017-02" db="EMBL/GenBank/DDBJ databases">
        <title>Clonality and virulence of isolates of VRE in Hematopoietic Stem Cell Transplanted (HSCT) patients.</title>
        <authorList>
            <person name="Marchi A.P."/>
            <person name="Martins R.C."/>
            <person name="Marie S.K."/>
            <person name="Levin A.S."/>
            <person name="Costa S.F."/>
        </authorList>
    </citation>
    <scope>NUCLEOTIDE SEQUENCE [LARGE SCALE GENOMIC DNA]</scope>
    <source>
        <strain evidence="1 2">LIM1759</strain>
    </source>
</reference>
<sequence>MSVCSCGFKSHRLHPSFQNKRLGHFCLSRLFSSLFFHLVGPFFLGIDFSHILPQFWVSLTHDRISQQIAFYYYNNL</sequence>
<protein>
    <submittedName>
        <fullName evidence="1">Uncharacterized protein</fullName>
    </submittedName>
</protein>
<organism evidence="1 2">
    <name type="scientific">Enterococcus faecium</name>
    <name type="common">Streptococcus faecium</name>
    <dbReference type="NCBI Taxonomy" id="1352"/>
    <lineage>
        <taxon>Bacteria</taxon>
        <taxon>Bacillati</taxon>
        <taxon>Bacillota</taxon>
        <taxon>Bacilli</taxon>
        <taxon>Lactobacillales</taxon>
        <taxon>Enterococcaceae</taxon>
        <taxon>Enterococcus</taxon>
    </lineage>
</organism>
<proteinExistence type="predicted"/>
<evidence type="ECO:0000313" key="1">
    <source>
        <dbReference type="EMBL" id="OOL79927.1"/>
    </source>
</evidence>
<comment type="caution">
    <text evidence="1">The sequence shown here is derived from an EMBL/GenBank/DDBJ whole genome shotgun (WGS) entry which is preliminary data.</text>
</comment>
<dbReference type="EMBL" id="MVGJ01000120">
    <property type="protein sequence ID" value="OOL79927.1"/>
    <property type="molecule type" value="Genomic_DNA"/>
</dbReference>
<dbReference type="AlphaFoldDB" id="A0A1M2WXX6"/>
<dbReference type="Proteomes" id="UP000191171">
    <property type="component" value="Unassembled WGS sequence"/>
</dbReference>
<gene>
    <name evidence="1" type="ORF">B1P95_13895</name>
</gene>
<evidence type="ECO:0000313" key="2">
    <source>
        <dbReference type="Proteomes" id="UP000191171"/>
    </source>
</evidence>